<dbReference type="AlphaFoldDB" id="A0A427XX81"/>
<evidence type="ECO:0000313" key="3">
    <source>
        <dbReference type="Proteomes" id="UP000279236"/>
    </source>
</evidence>
<organism evidence="2 3">
    <name type="scientific">Apiotrichum porosum</name>
    <dbReference type="NCBI Taxonomy" id="105984"/>
    <lineage>
        <taxon>Eukaryota</taxon>
        <taxon>Fungi</taxon>
        <taxon>Dikarya</taxon>
        <taxon>Basidiomycota</taxon>
        <taxon>Agaricomycotina</taxon>
        <taxon>Tremellomycetes</taxon>
        <taxon>Trichosporonales</taxon>
        <taxon>Trichosporonaceae</taxon>
        <taxon>Apiotrichum</taxon>
    </lineage>
</organism>
<feature type="transmembrane region" description="Helical" evidence="1">
    <location>
        <begin position="42"/>
        <end position="65"/>
    </location>
</feature>
<dbReference type="Proteomes" id="UP000279236">
    <property type="component" value="Unassembled WGS sequence"/>
</dbReference>
<reference evidence="2 3" key="1">
    <citation type="submission" date="2018-11" db="EMBL/GenBank/DDBJ databases">
        <title>Genome sequence of Apiotrichum porosum DSM 27194.</title>
        <authorList>
            <person name="Aliyu H."/>
            <person name="Gorte O."/>
            <person name="Ochsenreither K."/>
        </authorList>
    </citation>
    <scope>NUCLEOTIDE SEQUENCE [LARGE SCALE GENOMIC DNA]</scope>
    <source>
        <strain evidence="2 3">DSM 27194</strain>
    </source>
</reference>
<keyword evidence="1" id="KW-0472">Membrane</keyword>
<dbReference type="OrthoDB" id="2560628at2759"/>
<protein>
    <submittedName>
        <fullName evidence="2">Uncharacterized protein</fullName>
    </submittedName>
</protein>
<dbReference type="EMBL" id="RSCE01000004">
    <property type="protein sequence ID" value="RSH83411.1"/>
    <property type="molecule type" value="Genomic_DNA"/>
</dbReference>
<dbReference type="PANTHER" id="PTHR42109:SF2">
    <property type="entry name" value="INTEGRAL MEMBRANE PROTEIN"/>
    <property type="match status" value="1"/>
</dbReference>
<gene>
    <name evidence="2" type="ORF">EHS24_007095</name>
</gene>
<feature type="transmembrane region" description="Helical" evidence="1">
    <location>
        <begin position="71"/>
        <end position="93"/>
    </location>
</feature>
<evidence type="ECO:0000313" key="2">
    <source>
        <dbReference type="EMBL" id="RSH83411.1"/>
    </source>
</evidence>
<feature type="transmembrane region" description="Helical" evidence="1">
    <location>
        <begin position="225"/>
        <end position="246"/>
    </location>
</feature>
<dbReference type="GeneID" id="39591638"/>
<dbReference type="PANTHER" id="PTHR42109">
    <property type="entry name" value="UNPLACED GENOMIC SCAFFOLD UM_SCAF_CONTIG_1.265, WHOLE GENOME SHOTGUN SEQUENCE"/>
    <property type="match status" value="1"/>
</dbReference>
<accession>A0A427XX81</accession>
<keyword evidence="1" id="KW-0812">Transmembrane</keyword>
<dbReference type="RefSeq" id="XP_028477363.1">
    <property type="nucleotide sequence ID" value="XM_028622471.1"/>
</dbReference>
<feature type="transmembrane region" description="Helical" evidence="1">
    <location>
        <begin position="141"/>
        <end position="166"/>
    </location>
</feature>
<name>A0A427XX81_9TREE</name>
<sequence>MGTFGKDAGAALVFLVLYTCMFCYMTFMYLTKRLKFNSRFTILYFHCLIRMASQACGVAFGILVWDNVNVFIAFLVLSAEGYFSLTIASYYFLKHFEILNFGQSRLGPKDMPEGKERSMRALMVTSMIPAFTPWRYWNHDLIAVIDSWLIPANIIIIAGGSLMAGANNSTDLTEAQIQNMLNTAKGLRTAGQAIFLVLTVVWILLQANTYARTSKAGLSTATNKLFTVVGALLLARGVFGLLQALISSLSYYTVSNYTGDGFTNRFIALEYCLTAVPEFVAAVLLNMSFWTTRSMTTDNGSHMSMAALKNKEDGPLRRDYDHGYSSSA</sequence>
<evidence type="ECO:0000256" key="1">
    <source>
        <dbReference type="SAM" id="Phobius"/>
    </source>
</evidence>
<proteinExistence type="predicted"/>
<keyword evidence="1" id="KW-1133">Transmembrane helix</keyword>
<feature type="transmembrane region" description="Helical" evidence="1">
    <location>
        <begin position="266"/>
        <end position="285"/>
    </location>
</feature>
<comment type="caution">
    <text evidence="2">The sequence shown here is derived from an EMBL/GenBank/DDBJ whole genome shotgun (WGS) entry which is preliminary data.</text>
</comment>
<feature type="transmembrane region" description="Helical" evidence="1">
    <location>
        <begin position="12"/>
        <end position="30"/>
    </location>
</feature>
<keyword evidence="3" id="KW-1185">Reference proteome</keyword>
<feature type="transmembrane region" description="Helical" evidence="1">
    <location>
        <begin position="186"/>
        <end position="205"/>
    </location>
</feature>